<dbReference type="SUPFAM" id="SSF55874">
    <property type="entry name" value="ATPase domain of HSP90 chaperone/DNA topoisomerase II/histidine kinase"/>
    <property type="match status" value="1"/>
</dbReference>
<dbReference type="RefSeq" id="WP_112404674.1">
    <property type="nucleotide sequence ID" value="NZ_QLTR01000038.1"/>
</dbReference>
<feature type="domain" description="HAMP" evidence="13">
    <location>
        <begin position="169"/>
        <end position="221"/>
    </location>
</feature>
<dbReference type="EC" id="2.7.13.3" evidence="3"/>
<dbReference type="Pfam" id="PF02518">
    <property type="entry name" value="HATPase_c"/>
    <property type="match status" value="1"/>
</dbReference>
<keyword evidence="6 11" id="KW-0812">Transmembrane</keyword>
<keyword evidence="5" id="KW-0808">Transferase</keyword>
<dbReference type="InterPro" id="IPR050428">
    <property type="entry name" value="TCS_sensor_his_kinase"/>
</dbReference>
<dbReference type="AlphaFoldDB" id="A0A329DZX5"/>
<accession>A0A329DZX5</accession>
<evidence type="ECO:0000256" key="1">
    <source>
        <dbReference type="ARBA" id="ARBA00000085"/>
    </source>
</evidence>
<dbReference type="InterPro" id="IPR036097">
    <property type="entry name" value="HisK_dim/P_sf"/>
</dbReference>
<comment type="caution">
    <text evidence="14">The sequence shown here is derived from an EMBL/GenBank/DDBJ whole genome shotgun (WGS) entry which is preliminary data.</text>
</comment>
<dbReference type="GO" id="GO:0000155">
    <property type="term" value="F:phosphorelay sensor kinase activity"/>
    <property type="evidence" value="ECO:0007669"/>
    <property type="project" value="InterPro"/>
</dbReference>
<evidence type="ECO:0000259" key="13">
    <source>
        <dbReference type="PROSITE" id="PS50885"/>
    </source>
</evidence>
<dbReference type="InterPro" id="IPR004358">
    <property type="entry name" value="Sig_transdc_His_kin-like_C"/>
</dbReference>
<evidence type="ECO:0000313" key="15">
    <source>
        <dbReference type="Proteomes" id="UP000248729"/>
    </source>
</evidence>
<evidence type="ECO:0000256" key="4">
    <source>
        <dbReference type="ARBA" id="ARBA00022553"/>
    </source>
</evidence>
<evidence type="ECO:0000256" key="2">
    <source>
        <dbReference type="ARBA" id="ARBA00004141"/>
    </source>
</evidence>
<keyword evidence="8 11" id="KW-1133">Transmembrane helix</keyword>
<evidence type="ECO:0000256" key="10">
    <source>
        <dbReference type="ARBA" id="ARBA00023136"/>
    </source>
</evidence>
<dbReference type="PROSITE" id="PS50109">
    <property type="entry name" value="HIS_KIN"/>
    <property type="match status" value="1"/>
</dbReference>
<reference evidence="14 15" key="1">
    <citation type="submission" date="2018-06" db="EMBL/GenBank/DDBJ databases">
        <title>Freshwater and sediment microbial communities from various areas in North America, analyzing microbe dynamics in response to fracking.</title>
        <authorList>
            <person name="Lamendella R."/>
        </authorList>
    </citation>
    <scope>NUCLEOTIDE SEQUENCE [LARGE SCALE GENOMIC DNA]</scope>
    <source>
        <strain evidence="14 15">99A</strain>
    </source>
</reference>
<keyword evidence="4" id="KW-0597">Phosphoprotein</keyword>
<sequence>MDGIKRRIGRSIRARLSAWISLVVVIISLISGVLSFTVSFYEAHELQDDQLRQFGALIKRQGITLQGASLDLAVNNIDHEARIYLRDLSHPLSDNEEFAHNMPDSFSTINEQHKSWRVYVVETVNGQRIALTQDTALRNEIARDSALRALFPLLFLVPILVTLINFIIARMFLPVSRLAEELNRPSSDERCRIDEDSVPDEIQPFVVSINRLLSNLYESVEKQKRFIANAAHELRTPITALCLQAETLDAEERSDREVKFKRLRAGLNRTKILLEQLLAHARSQDEPKLPLEICSVQQYTQEVIADLIPHVQRKQIDIGMPYIEDTNVRMIPIDLYTVVKNIVDNAIRYTPLGGQVDVSLRRRFEFCEICVLDSGPGIPEHELVRVKEPFFRGSENLEQGSGLGLAIVSQILSRAGGKMVLSNSVDGGRHHGLKVQIFIPLA</sequence>
<dbReference type="InterPro" id="IPR003594">
    <property type="entry name" value="HATPase_dom"/>
</dbReference>
<comment type="subcellular location">
    <subcellularLocation>
        <location evidence="2">Membrane</location>
        <topology evidence="2">Multi-pass membrane protein</topology>
    </subcellularLocation>
</comment>
<keyword evidence="7 14" id="KW-0418">Kinase</keyword>
<dbReference type="PRINTS" id="PR00344">
    <property type="entry name" value="BCTRLSENSOR"/>
</dbReference>
<organism evidence="14 15">
    <name type="scientific">Vibrio diazotrophicus</name>
    <dbReference type="NCBI Taxonomy" id="685"/>
    <lineage>
        <taxon>Bacteria</taxon>
        <taxon>Pseudomonadati</taxon>
        <taxon>Pseudomonadota</taxon>
        <taxon>Gammaproteobacteria</taxon>
        <taxon>Vibrionales</taxon>
        <taxon>Vibrionaceae</taxon>
        <taxon>Vibrio</taxon>
    </lineage>
</organism>
<dbReference type="InterPro" id="IPR003661">
    <property type="entry name" value="HisK_dim/P_dom"/>
</dbReference>
<evidence type="ECO:0000256" key="7">
    <source>
        <dbReference type="ARBA" id="ARBA00022777"/>
    </source>
</evidence>
<dbReference type="CDD" id="cd00075">
    <property type="entry name" value="HATPase"/>
    <property type="match status" value="1"/>
</dbReference>
<evidence type="ECO:0000259" key="12">
    <source>
        <dbReference type="PROSITE" id="PS50109"/>
    </source>
</evidence>
<dbReference type="Proteomes" id="UP000248729">
    <property type="component" value="Unassembled WGS sequence"/>
</dbReference>
<proteinExistence type="predicted"/>
<evidence type="ECO:0000256" key="3">
    <source>
        <dbReference type="ARBA" id="ARBA00012438"/>
    </source>
</evidence>
<dbReference type="SMART" id="SM00388">
    <property type="entry name" value="HisKA"/>
    <property type="match status" value="1"/>
</dbReference>
<keyword evidence="9" id="KW-0902">Two-component regulatory system</keyword>
<name>A0A329DZX5_VIBDI</name>
<dbReference type="Gene3D" id="1.10.287.130">
    <property type="match status" value="1"/>
</dbReference>
<dbReference type="InterPro" id="IPR036890">
    <property type="entry name" value="HATPase_C_sf"/>
</dbReference>
<feature type="transmembrane region" description="Helical" evidence="11">
    <location>
        <begin position="16"/>
        <end position="41"/>
    </location>
</feature>
<protein>
    <recommendedName>
        <fullName evidence="3">histidine kinase</fullName>
        <ecNumber evidence="3">2.7.13.3</ecNumber>
    </recommendedName>
</protein>
<dbReference type="SUPFAM" id="SSF47384">
    <property type="entry name" value="Homodimeric domain of signal transducing histidine kinase"/>
    <property type="match status" value="1"/>
</dbReference>
<evidence type="ECO:0000256" key="5">
    <source>
        <dbReference type="ARBA" id="ARBA00022679"/>
    </source>
</evidence>
<gene>
    <name evidence="14" type="ORF">DET48_13818</name>
</gene>
<evidence type="ECO:0000256" key="9">
    <source>
        <dbReference type="ARBA" id="ARBA00023012"/>
    </source>
</evidence>
<dbReference type="InterPro" id="IPR003660">
    <property type="entry name" value="HAMP_dom"/>
</dbReference>
<dbReference type="EMBL" id="QLTR01000038">
    <property type="protein sequence ID" value="RAS57083.1"/>
    <property type="molecule type" value="Genomic_DNA"/>
</dbReference>
<evidence type="ECO:0000256" key="8">
    <source>
        <dbReference type="ARBA" id="ARBA00022989"/>
    </source>
</evidence>
<dbReference type="InterPro" id="IPR005467">
    <property type="entry name" value="His_kinase_dom"/>
</dbReference>
<dbReference type="PROSITE" id="PS50885">
    <property type="entry name" value="HAMP"/>
    <property type="match status" value="1"/>
</dbReference>
<comment type="catalytic activity">
    <reaction evidence="1">
        <text>ATP + protein L-histidine = ADP + protein N-phospho-L-histidine.</text>
        <dbReference type="EC" id="2.7.13.3"/>
    </reaction>
</comment>
<dbReference type="CDD" id="cd00082">
    <property type="entry name" value="HisKA"/>
    <property type="match status" value="1"/>
</dbReference>
<evidence type="ECO:0000256" key="11">
    <source>
        <dbReference type="SAM" id="Phobius"/>
    </source>
</evidence>
<evidence type="ECO:0000256" key="6">
    <source>
        <dbReference type="ARBA" id="ARBA00022692"/>
    </source>
</evidence>
<dbReference type="PANTHER" id="PTHR45436">
    <property type="entry name" value="SENSOR HISTIDINE KINASE YKOH"/>
    <property type="match status" value="1"/>
</dbReference>
<feature type="transmembrane region" description="Helical" evidence="11">
    <location>
        <begin position="149"/>
        <end position="168"/>
    </location>
</feature>
<dbReference type="PANTHER" id="PTHR45436:SF15">
    <property type="entry name" value="SENSOR HISTIDINE KINASE CUSS"/>
    <property type="match status" value="1"/>
</dbReference>
<evidence type="ECO:0000313" key="14">
    <source>
        <dbReference type="EMBL" id="RAS57083.1"/>
    </source>
</evidence>
<dbReference type="Pfam" id="PF00512">
    <property type="entry name" value="HisKA"/>
    <property type="match status" value="1"/>
</dbReference>
<keyword evidence="10 11" id="KW-0472">Membrane</keyword>
<dbReference type="SMART" id="SM00387">
    <property type="entry name" value="HATPase_c"/>
    <property type="match status" value="1"/>
</dbReference>
<dbReference type="GO" id="GO:0005886">
    <property type="term" value="C:plasma membrane"/>
    <property type="evidence" value="ECO:0007669"/>
    <property type="project" value="TreeGrafter"/>
</dbReference>
<feature type="domain" description="Histidine kinase" evidence="12">
    <location>
        <begin position="229"/>
        <end position="442"/>
    </location>
</feature>
<dbReference type="Gene3D" id="3.30.565.10">
    <property type="entry name" value="Histidine kinase-like ATPase, C-terminal domain"/>
    <property type="match status" value="1"/>
</dbReference>